<feature type="chain" id="PRO_5021503290" description="Energy transducer TonB" evidence="1">
    <location>
        <begin position="27"/>
        <end position="179"/>
    </location>
</feature>
<evidence type="ECO:0000256" key="1">
    <source>
        <dbReference type="SAM" id="SignalP"/>
    </source>
</evidence>
<proteinExistence type="predicted"/>
<gene>
    <name evidence="2" type="ORF">EAH82_20720</name>
</gene>
<evidence type="ECO:0000313" key="3">
    <source>
        <dbReference type="Proteomes" id="UP000319212"/>
    </source>
</evidence>
<dbReference type="PROSITE" id="PS51257">
    <property type="entry name" value="PROKAR_LIPOPROTEIN"/>
    <property type="match status" value="1"/>
</dbReference>
<keyword evidence="1" id="KW-0732">Signal</keyword>
<evidence type="ECO:0000313" key="2">
    <source>
        <dbReference type="EMBL" id="TPG23487.1"/>
    </source>
</evidence>
<accession>A0A502DCU5</accession>
<dbReference type="EMBL" id="RCZI01000010">
    <property type="protein sequence ID" value="TPG23487.1"/>
    <property type="molecule type" value="Genomic_DNA"/>
</dbReference>
<feature type="signal peptide" evidence="1">
    <location>
        <begin position="1"/>
        <end position="26"/>
    </location>
</feature>
<sequence>MAAARRNRWRHALALVVLAGGLAACAPLKPTAAPSAAIETPGRDDAAAATAFTPKSEVAEVRLITAQTPAVRAYRKLGAADIYKAYPKRIYKGKIPPLVYAVVVVETDIDATGRVVDVNFSRIPSHAPEVPPLIAELIRKASPLANPGALGAHTYVDTWLWDKSGNFQLDSRTLGQRSR</sequence>
<dbReference type="Proteomes" id="UP000319212">
    <property type="component" value="Unassembled WGS sequence"/>
</dbReference>
<reference evidence="2 3" key="1">
    <citation type="journal article" date="2019" name="Environ. Microbiol.">
        <title>Species interactions and distinct microbial communities in high Arctic permafrost affected cryosols are associated with the CH4 and CO2 gas fluxes.</title>
        <authorList>
            <person name="Altshuler I."/>
            <person name="Hamel J."/>
            <person name="Turney S."/>
            <person name="Magnuson E."/>
            <person name="Levesque R."/>
            <person name="Greer C."/>
            <person name="Whyte L.G."/>
        </authorList>
    </citation>
    <scope>NUCLEOTIDE SEQUENCE [LARGE SCALE GENOMIC DNA]</scope>
    <source>
        <strain evidence="2 3">S06.C</strain>
    </source>
</reference>
<evidence type="ECO:0008006" key="4">
    <source>
        <dbReference type="Google" id="ProtNLM"/>
    </source>
</evidence>
<dbReference type="RefSeq" id="WP_140839670.1">
    <property type="nucleotide sequence ID" value="NZ_RCZI01000010.1"/>
</dbReference>
<organism evidence="2 3">
    <name type="scientific">Variovorax guangxiensis</name>
    <dbReference type="NCBI Taxonomy" id="1775474"/>
    <lineage>
        <taxon>Bacteria</taxon>
        <taxon>Pseudomonadati</taxon>
        <taxon>Pseudomonadota</taxon>
        <taxon>Betaproteobacteria</taxon>
        <taxon>Burkholderiales</taxon>
        <taxon>Comamonadaceae</taxon>
        <taxon>Variovorax</taxon>
    </lineage>
</organism>
<name>A0A502DCU5_9BURK</name>
<dbReference type="AlphaFoldDB" id="A0A502DCU5"/>
<protein>
    <recommendedName>
        <fullName evidence="4">Energy transducer TonB</fullName>
    </recommendedName>
</protein>
<comment type="caution">
    <text evidence="2">The sequence shown here is derived from an EMBL/GenBank/DDBJ whole genome shotgun (WGS) entry which is preliminary data.</text>
</comment>
<dbReference type="OrthoDB" id="8907581at2"/>